<dbReference type="EMBL" id="JBHTCO010000043">
    <property type="protein sequence ID" value="MFC7395251.1"/>
    <property type="molecule type" value="Genomic_DNA"/>
</dbReference>
<name>A0ABW2Q700_9BACL</name>
<comment type="caution">
    <text evidence="1">The sequence shown here is derived from an EMBL/GenBank/DDBJ whole genome shotgun (WGS) entry which is preliminary data.</text>
</comment>
<proteinExistence type="predicted"/>
<organism evidence="1 2">
    <name type="scientific">Scopulibacillus cellulosilyticus</name>
    <dbReference type="NCBI Taxonomy" id="2665665"/>
    <lineage>
        <taxon>Bacteria</taxon>
        <taxon>Bacillati</taxon>
        <taxon>Bacillota</taxon>
        <taxon>Bacilli</taxon>
        <taxon>Bacillales</taxon>
        <taxon>Sporolactobacillaceae</taxon>
        <taxon>Scopulibacillus</taxon>
    </lineage>
</organism>
<accession>A0ABW2Q700</accession>
<dbReference type="RefSeq" id="WP_380969588.1">
    <property type="nucleotide sequence ID" value="NZ_JBHTCO010000043.1"/>
</dbReference>
<evidence type="ECO:0000313" key="2">
    <source>
        <dbReference type="Proteomes" id="UP001596505"/>
    </source>
</evidence>
<evidence type="ECO:0000313" key="1">
    <source>
        <dbReference type="EMBL" id="MFC7395251.1"/>
    </source>
</evidence>
<keyword evidence="2" id="KW-1185">Reference proteome</keyword>
<protein>
    <submittedName>
        <fullName evidence="1">Uncharacterized protein</fullName>
    </submittedName>
</protein>
<reference evidence="2" key="1">
    <citation type="journal article" date="2019" name="Int. J. Syst. Evol. Microbiol.">
        <title>The Global Catalogue of Microorganisms (GCM) 10K type strain sequencing project: providing services to taxonomists for standard genome sequencing and annotation.</title>
        <authorList>
            <consortium name="The Broad Institute Genomics Platform"/>
            <consortium name="The Broad Institute Genome Sequencing Center for Infectious Disease"/>
            <person name="Wu L."/>
            <person name="Ma J."/>
        </authorList>
    </citation>
    <scope>NUCLEOTIDE SEQUENCE [LARGE SCALE GENOMIC DNA]</scope>
    <source>
        <strain evidence="2">CGMCC 1.16305</strain>
    </source>
</reference>
<gene>
    <name evidence="1" type="ORF">ACFQRG_20285</name>
</gene>
<dbReference type="Proteomes" id="UP001596505">
    <property type="component" value="Unassembled WGS sequence"/>
</dbReference>
<sequence length="68" mass="8242">MNDDHIPLKVQKQEDFKGDQQFKEKVPWKLGKHLNNHHVENLNRLITDHYKHMSHILNNEITHTKKHD</sequence>